<feature type="domain" description="Bacterial Ig" evidence="3">
    <location>
        <begin position="1077"/>
        <end position="1154"/>
    </location>
</feature>
<evidence type="ECO:0000313" key="4">
    <source>
        <dbReference type="EMBL" id="UPM53655.1"/>
    </source>
</evidence>
<feature type="domain" description="Bacterial Ig" evidence="3">
    <location>
        <begin position="582"/>
        <end position="660"/>
    </location>
</feature>
<keyword evidence="5" id="KW-1185">Reference proteome</keyword>
<feature type="domain" description="Bacterial Ig" evidence="3">
    <location>
        <begin position="1238"/>
        <end position="1315"/>
    </location>
</feature>
<proteinExistence type="predicted"/>
<dbReference type="SUPFAM" id="SSF51126">
    <property type="entry name" value="Pectin lyase-like"/>
    <property type="match status" value="1"/>
</dbReference>
<dbReference type="InterPro" id="IPR013783">
    <property type="entry name" value="Ig-like_fold"/>
</dbReference>
<evidence type="ECO:0000259" key="3">
    <source>
        <dbReference type="Pfam" id="PF17936"/>
    </source>
</evidence>
<sequence>MNSFLLKTGLLTVCMISLFYGKATAESEPEWALKCANQYGAITSNENPTFQHINCLLTNAAIQADIPPEVVKGIATKESDWRQFVDGKPYISKDNGIGIMQITDKTLTEEQKERLKNDILYNIETGVRILNDKASLTSLPHINGAGRDIIENWYFPVMAYNGTVPVNSPLFQDTGEINHEAYQELVFGKIKKDSYLDGTDLARYPFDVKDFNYDRTSDDPIEFLKSEYIVEGVHATTIELKAGDRVLTTKDKVNLRKGPGASGIEKVLPINTSLIIEGPFEFDEDKTSKNQFVWFPVKTLDGQYVGSISSAYIEKQVNTVSSVISGVISEDRVLTKEGSPYIQTGPIVINSGVTLTIEPGVELIGKNGSPISVNGKLIAVGTEQERIKLQDVYVKGSNFNNSMIQIEYADHFYPSRYNGGFLVTTINKNVTLRYNQYRNGSISLSSSVLDSIIEHNFFSQKATLNVNNGLGKIIIKNNTFINPLDYYVPDIKLTSRDPDGGIANIFINENNFFGYPRLKVDISGYKGILFDGKNNYWGVTDTKQISQGIVDVNDNINYRDKLDVSTISYKPFDNSYPIGALEAPVVAKVSDRDQLVSGITDADSLVEIYNGDEKIGEGDSHHDGSFQIPIKLQKVGTELKIKVRDSFNRTSPITKVTVLDETPPEVPIVNEVTDSAVEITGKAEPFSTVEAMIASESLGTDVSDEYGNFSIAIGKLKADTQVLIFAKDASGNISEAKHVTVVDRTPPAVPQLLTNEITDQMAKISGVTDKGSIIKVVAGETVIGSAYAEDGTFSIEFQPQAAGTMIEVFAEDLFHNSSESVRLTVKDVTPPWLKLSFDFPVTDASNKVKGNSESGAKIIIMKGEELIAEDYAKEDGSFEIPISLQKAGTVLTVTASDTANNVSPSIRTTVIDKTPPSEPSVNSVNNKAVEITGKTEAKATVKAVIGSKTYSSSADANGQFKIIIPVQHSGTVISVTSTDLAQNQSQTIKVTVSRIVPDIPVVNTVTNKSTTVTGITEKATKVFVKAGTLSYSGIAGTDGKFIVRIPAQNNGVELSITSQDAAGNISLPMKKQVTRVAPDIPVVNTVTNKSTTVTGISEKAATVIVTAGKLSYSGNADSLGKFTIKIPTQNSGVELSITAKDKAGNISLAQNMRVTKVAPNVPAVNPINNKAATVTGKTEKYAVVTVKIGTNSYSANADSVGNFKVSIPIQNSGISINVTATVAGKVSNANSLKVTRVAPNIPVVSSVRYYSTTVTGKTEKYAVASVKIGTKVYTSQANIYGDFKVNIPKQKAGTYLDVTVKDAKELISATRTVKVY</sequence>
<gene>
    <name evidence="4" type="ORF">MY490_18005</name>
</gene>
<feature type="domain" description="Bacterial Ig" evidence="3">
    <location>
        <begin position="916"/>
        <end position="992"/>
    </location>
</feature>
<evidence type="ECO:0000259" key="2">
    <source>
        <dbReference type="Pfam" id="PF01464"/>
    </source>
</evidence>
<dbReference type="InterPro" id="IPR011050">
    <property type="entry name" value="Pectin_lyase_fold/virulence"/>
</dbReference>
<dbReference type="InterPro" id="IPR008258">
    <property type="entry name" value="Transglycosylase_SLT_dom_1"/>
</dbReference>
<dbReference type="Pfam" id="PF01464">
    <property type="entry name" value="SLT"/>
    <property type="match status" value="1"/>
</dbReference>
<evidence type="ECO:0000256" key="1">
    <source>
        <dbReference type="SAM" id="SignalP"/>
    </source>
</evidence>
<name>A0ABY4JIJ1_9BACI</name>
<dbReference type="SUPFAM" id="SSF53955">
    <property type="entry name" value="Lysozyme-like"/>
    <property type="match status" value="1"/>
</dbReference>
<dbReference type="EMBL" id="CP096034">
    <property type="protein sequence ID" value="UPM53655.1"/>
    <property type="molecule type" value="Genomic_DNA"/>
</dbReference>
<dbReference type="InterPro" id="IPR023346">
    <property type="entry name" value="Lysozyme-like_dom_sf"/>
</dbReference>
<dbReference type="InterPro" id="IPR041498">
    <property type="entry name" value="Big_6"/>
</dbReference>
<dbReference type="Proteomes" id="UP000830639">
    <property type="component" value="Chromosome"/>
</dbReference>
<organism evidence="4 5">
    <name type="scientific">Gottfriedia acidiceleris</name>
    <dbReference type="NCBI Taxonomy" id="371036"/>
    <lineage>
        <taxon>Bacteria</taxon>
        <taxon>Bacillati</taxon>
        <taxon>Bacillota</taxon>
        <taxon>Bacilli</taxon>
        <taxon>Bacillales</taxon>
        <taxon>Bacillaceae</taxon>
        <taxon>Gottfriedia</taxon>
    </lineage>
</organism>
<feature type="domain" description="Transglycosylase SLT" evidence="2">
    <location>
        <begin position="60"/>
        <end position="162"/>
    </location>
</feature>
<feature type="domain" description="Bacterial Ig" evidence="3">
    <location>
        <begin position="664"/>
        <end position="743"/>
    </location>
</feature>
<feature type="domain" description="Bacterial Ig" evidence="3">
    <location>
        <begin position="997"/>
        <end position="1072"/>
    </location>
</feature>
<feature type="chain" id="PRO_5046328989" evidence="1">
    <location>
        <begin position="26"/>
        <end position="1316"/>
    </location>
</feature>
<feature type="domain" description="Bacterial Ig" evidence="3">
    <location>
        <begin position="754"/>
        <end position="827"/>
    </location>
</feature>
<dbReference type="Gene3D" id="1.10.530.10">
    <property type="match status" value="1"/>
</dbReference>
<feature type="domain" description="Bacterial Ig" evidence="3">
    <location>
        <begin position="840"/>
        <end position="912"/>
    </location>
</feature>
<protein>
    <submittedName>
        <fullName evidence="4">Ig-like domain-containing protein</fullName>
    </submittedName>
</protein>
<dbReference type="NCBIfam" id="NF033510">
    <property type="entry name" value="Ca_tandemer"/>
    <property type="match status" value="2"/>
</dbReference>
<dbReference type="RefSeq" id="WP_248266902.1">
    <property type="nucleotide sequence ID" value="NZ_CP096034.1"/>
</dbReference>
<feature type="domain" description="Bacterial Ig" evidence="3">
    <location>
        <begin position="1158"/>
        <end position="1234"/>
    </location>
</feature>
<dbReference type="Pfam" id="PF17936">
    <property type="entry name" value="Big_6"/>
    <property type="match status" value="9"/>
</dbReference>
<keyword evidence="1" id="KW-0732">Signal</keyword>
<dbReference type="Gene3D" id="2.60.40.10">
    <property type="entry name" value="Immunoglobulins"/>
    <property type="match status" value="8"/>
</dbReference>
<reference evidence="4 5" key="1">
    <citation type="submission" date="2022-04" db="EMBL/GenBank/DDBJ databases">
        <title>Mechanism of arsenic methylation and mitigation arsenic toxicity by Bacillus sp. LH14 from an Arsenic-Contaminated Paddy Soil.</title>
        <authorList>
            <person name="Wang D."/>
        </authorList>
    </citation>
    <scope>NUCLEOTIDE SEQUENCE [LARGE SCALE GENOMIC DNA]</scope>
    <source>
        <strain evidence="4 5">LH14</strain>
    </source>
</reference>
<evidence type="ECO:0000313" key="5">
    <source>
        <dbReference type="Proteomes" id="UP000830639"/>
    </source>
</evidence>
<accession>A0ABY4JIJ1</accession>
<feature type="signal peptide" evidence="1">
    <location>
        <begin position="1"/>
        <end position="25"/>
    </location>
</feature>